<evidence type="ECO:0000256" key="3">
    <source>
        <dbReference type="ARBA" id="ARBA00022776"/>
    </source>
</evidence>
<evidence type="ECO:0000256" key="1">
    <source>
        <dbReference type="ARBA" id="ARBA00016068"/>
    </source>
</evidence>
<dbReference type="SUPFAM" id="SSF46785">
    <property type="entry name" value="Winged helix' DNA-binding domain"/>
    <property type="match status" value="1"/>
</dbReference>
<keyword evidence="3" id="KW-0498">Mitosis</keyword>
<dbReference type="AlphaFoldDB" id="A0AA85JQ27"/>
<feature type="region of interest" description="Disordered" evidence="7">
    <location>
        <begin position="759"/>
        <end position="788"/>
    </location>
</feature>
<evidence type="ECO:0000256" key="4">
    <source>
        <dbReference type="ARBA" id="ARBA00022786"/>
    </source>
</evidence>
<sequence>MSTSLLTKLHEYFGCTVLDSCFCKDVFLEQVAYFLQTSALIPHFVTLSEKCNSSESISSVNLYHPLNDDSDHLRLLRLLIKLSEDLHNQLTSYLEPFCDSDFQILMNDGMIFSEIQDVVASLLISIDAEVLLQPLWYTYLCLELESAEADTEESNIFSTVICPDVTGEKMQVLSLARNFTHNNSLVNWNNLYRRLCIPYTKEALLYRTKLLCSENYSERFLSSIIKYKDCILKEVFLPRLFSSKCDTLDISLELSDVVVYSAFYSVHKPDMFSLVIEYPDSVAALMDLGKCLDHLPVRQDLIAHLTKEIRHRLLHPGVHTEQILAAYNYLVRALRLIDNTFLVQDIVCEPVSACLRQREDAVRCIVDKLISGPESDTGDDEVKTEEYADTTTELHQELLLPKPLEVESLDGGEESDTDIVFEDPPFDSEVDTVNLSNKNFVWDNDWKADPIEALYQGGGSWRRKLDLLSMLVSIYGSKKAFLVEYKQLLSQRLLRQRSFHTTRELRNLELLKLRFGEQNLHECEVMLKDIRDSKRIASLVSESAASASSKGKHTEQTDKLNSPGSVTVTSNSNTTTTTDSDNIQNKDSVSDIKTLPTVVSASGSITTVASPSNKNIIFPLSAYILSIHYWPELLDVSFKVPEAFRPVFEHYEKCFQCHKGNRTLNWMHKLGLVNIDLTLGKRTIKIDVTPLQASIIYLFTKQRAWCIRDLAQKLETQISSIRSSLCMFIQLGFLRPLNSQNSNSMRTLDTLEAYEVCDETDTSGGGGGGGEKSTDADRLTPSHDPGKVVDSPAIETASNWIFSSEDNSDAIVTSVKDRKEKELQVFWSYITAMLTNLGSLSLDRIHSMLRMFALGSTSSLEFSRDELRKFLDRKIREGRLGCDGDIYKLLSPDV</sequence>
<dbReference type="Gene3D" id="3.30.230.130">
    <property type="entry name" value="Cullin, Chain C, Domain 2"/>
    <property type="match status" value="1"/>
</dbReference>
<evidence type="ECO:0000313" key="9">
    <source>
        <dbReference type="Proteomes" id="UP000050795"/>
    </source>
</evidence>
<dbReference type="GO" id="GO:0005680">
    <property type="term" value="C:anaphase-promoting complex"/>
    <property type="evidence" value="ECO:0007669"/>
    <property type="project" value="TreeGrafter"/>
</dbReference>
<dbReference type="SUPFAM" id="SSF75632">
    <property type="entry name" value="Cullin homology domain"/>
    <property type="match status" value="1"/>
</dbReference>
<dbReference type="InterPro" id="IPR036390">
    <property type="entry name" value="WH_DNA-bd_sf"/>
</dbReference>
<dbReference type="InterPro" id="IPR057975">
    <property type="entry name" value="TPR_ANAPC2"/>
</dbReference>
<dbReference type="PANTHER" id="PTHR45957">
    <property type="entry name" value="ANAPHASE-PROMOTING COMPLEX SUBUNIT 2"/>
    <property type="match status" value="1"/>
</dbReference>
<dbReference type="GO" id="GO:0006511">
    <property type="term" value="P:ubiquitin-dependent protein catabolic process"/>
    <property type="evidence" value="ECO:0007669"/>
    <property type="project" value="InterPro"/>
</dbReference>
<feature type="region of interest" description="Disordered" evidence="7">
    <location>
        <begin position="547"/>
        <end position="587"/>
    </location>
</feature>
<name>A0AA85JQ27_TRIRE</name>
<dbReference type="InterPro" id="IPR014786">
    <property type="entry name" value="ANAPC2_C"/>
</dbReference>
<organism evidence="9 10">
    <name type="scientific">Trichobilharzia regenti</name>
    <name type="common">Nasal bird schistosome</name>
    <dbReference type="NCBI Taxonomy" id="157069"/>
    <lineage>
        <taxon>Eukaryota</taxon>
        <taxon>Metazoa</taxon>
        <taxon>Spiralia</taxon>
        <taxon>Lophotrochozoa</taxon>
        <taxon>Platyhelminthes</taxon>
        <taxon>Trematoda</taxon>
        <taxon>Digenea</taxon>
        <taxon>Strigeidida</taxon>
        <taxon>Schistosomatoidea</taxon>
        <taxon>Schistosomatidae</taxon>
        <taxon>Trichobilharzia</taxon>
    </lineage>
</organism>
<keyword evidence="9" id="KW-1185">Reference proteome</keyword>
<feature type="compositionally biased region" description="Low complexity" evidence="7">
    <location>
        <begin position="565"/>
        <end position="582"/>
    </location>
</feature>
<keyword evidence="5" id="KW-0131">Cell cycle</keyword>
<dbReference type="Proteomes" id="UP000050795">
    <property type="component" value="Unassembled WGS sequence"/>
</dbReference>
<accession>A0AA85JQ27</accession>
<dbReference type="Gene3D" id="1.20.1310.10">
    <property type="entry name" value="Cullin Repeats"/>
    <property type="match status" value="1"/>
</dbReference>
<dbReference type="SMART" id="SM00182">
    <property type="entry name" value="CULLIN"/>
    <property type="match status" value="1"/>
</dbReference>
<dbReference type="Gene3D" id="1.10.10.10">
    <property type="entry name" value="Winged helix-like DNA-binding domain superfamily/Winged helix DNA-binding domain"/>
    <property type="match status" value="1"/>
</dbReference>
<evidence type="ECO:0000256" key="6">
    <source>
        <dbReference type="PROSITE-ProRule" id="PRU00330"/>
    </source>
</evidence>
<feature type="compositionally biased region" description="Basic and acidic residues" evidence="7">
    <location>
        <begin position="772"/>
        <end position="787"/>
    </location>
</feature>
<evidence type="ECO:0000256" key="7">
    <source>
        <dbReference type="SAM" id="MobiDB-lite"/>
    </source>
</evidence>
<dbReference type="GO" id="GO:0070979">
    <property type="term" value="P:protein K11-linked ubiquitination"/>
    <property type="evidence" value="ECO:0007669"/>
    <property type="project" value="TreeGrafter"/>
</dbReference>
<dbReference type="Pfam" id="PF25773">
    <property type="entry name" value="TPR_ANAPC2"/>
    <property type="match status" value="1"/>
</dbReference>
<reference evidence="10" key="2">
    <citation type="submission" date="2023-11" db="UniProtKB">
        <authorList>
            <consortium name="WormBaseParasite"/>
        </authorList>
    </citation>
    <scope>IDENTIFICATION</scope>
</reference>
<dbReference type="Pfam" id="PF26557">
    <property type="entry name" value="Cullin_AB"/>
    <property type="match status" value="1"/>
</dbReference>
<dbReference type="WBParaSite" id="TREG1_400.1">
    <property type="protein sequence ID" value="TREG1_400.1"/>
    <property type="gene ID" value="TREG1_400"/>
</dbReference>
<proteinExistence type="inferred from homology"/>
<dbReference type="GO" id="GO:0007091">
    <property type="term" value="P:metaphase/anaphase transition of mitotic cell cycle"/>
    <property type="evidence" value="ECO:0007669"/>
    <property type="project" value="TreeGrafter"/>
</dbReference>
<feature type="domain" description="Cullin family profile" evidence="8">
    <location>
        <begin position="464"/>
        <end position="729"/>
    </location>
</feature>
<evidence type="ECO:0000256" key="2">
    <source>
        <dbReference type="ARBA" id="ARBA00022618"/>
    </source>
</evidence>
<protein>
    <recommendedName>
        <fullName evidence="1">Anaphase-promoting complex subunit 2</fullName>
    </recommendedName>
</protein>
<dbReference type="InterPro" id="IPR036388">
    <property type="entry name" value="WH-like_DNA-bd_sf"/>
</dbReference>
<dbReference type="InterPro" id="IPR044554">
    <property type="entry name" value="ANAPC2"/>
</dbReference>
<dbReference type="InterPro" id="IPR016158">
    <property type="entry name" value="Cullin_homology"/>
</dbReference>
<dbReference type="PROSITE" id="PS50069">
    <property type="entry name" value="CULLIN_2"/>
    <property type="match status" value="1"/>
</dbReference>
<dbReference type="InterPro" id="IPR059120">
    <property type="entry name" value="Cullin-like_AB"/>
</dbReference>
<dbReference type="Pfam" id="PF08672">
    <property type="entry name" value="ANAPC2"/>
    <property type="match status" value="1"/>
</dbReference>
<dbReference type="PANTHER" id="PTHR45957:SF1">
    <property type="entry name" value="ANAPHASE-PROMOTING COMPLEX SUBUNIT 2"/>
    <property type="match status" value="1"/>
</dbReference>
<dbReference type="SMART" id="SM01013">
    <property type="entry name" value="APC2"/>
    <property type="match status" value="1"/>
</dbReference>
<evidence type="ECO:0000259" key="8">
    <source>
        <dbReference type="PROSITE" id="PS50069"/>
    </source>
</evidence>
<keyword evidence="4" id="KW-0833">Ubl conjugation pathway</keyword>
<dbReference type="GO" id="GO:0051301">
    <property type="term" value="P:cell division"/>
    <property type="evidence" value="ECO:0007669"/>
    <property type="project" value="UniProtKB-KW"/>
</dbReference>
<reference evidence="9" key="1">
    <citation type="submission" date="2022-06" db="EMBL/GenBank/DDBJ databases">
        <authorList>
            <person name="Berger JAMES D."/>
            <person name="Berger JAMES D."/>
        </authorList>
    </citation>
    <scope>NUCLEOTIDE SEQUENCE [LARGE SCALE GENOMIC DNA]</scope>
</reference>
<comment type="similarity">
    <text evidence="6">Belongs to the cullin family.</text>
</comment>
<dbReference type="GO" id="GO:0031625">
    <property type="term" value="F:ubiquitin protein ligase binding"/>
    <property type="evidence" value="ECO:0007669"/>
    <property type="project" value="InterPro"/>
</dbReference>
<evidence type="ECO:0000256" key="5">
    <source>
        <dbReference type="ARBA" id="ARBA00023306"/>
    </source>
</evidence>
<evidence type="ECO:0000313" key="10">
    <source>
        <dbReference type="WBParaSite" id="TREG1_400.1"/>
    </source>
</evidence>
<dbReference type="InterPro" id="IPR036317">
    <property type="entry name" value="Cullin_homology_sf"/>
</dbReference>
<keyword evidence="2" id="KW-0132">Cell division</keyword>